<keyword evidence="3" id="KW-1185">Reference proteome</keyword>
<dbReference type="EMBL" id="WSZK01000032">
    <property type="protein sequence ID" value="MWG36213.1"/>
    <property type="molecule type" value="Genomic_DNA"/>
</dbReference>
<protein>
    <submittedName>
        <fullName evidence="2">Uncharacterized protein</fullName>
    </submittedName>
</protein>
<keyword evidence="1" id="KW-0812">Transmembrane</keyword>
<sequence>MPSTDALVSAGLCLIGVFIGVAGTLLDVPSVDTGIVVSLVCLLGLIISAQAAHKRAASGWLVLLVGATLFTVTGLSPLVAGVAVAIVSVIGLALVATEPTYTEAHVA</sequence>
<proteinExistence type="predicted"/>
<keyword evidence="1" id="KW-0472">Membrane</keyword>
<feature type="transmembrane region" description="Helical" evidence="1">
    <location>
        <begin position="31"/>
        <end position="49"/>
    </location>
</feature>
<evidence type="ECO:0000313" key="2">
    <source>
        <dbReference type="EMBL" id="MWG36213.1"/>
    </source>
</evidence>
<reference evidence="2 3" key="1">
    <citation type="submission" date="2019-12" db="EMBL/GenBank/DDBJ databases">
        <title>Halocatena pleomorpha gen. nov. sp. nov., an extremely halophilic archaeon of family Halobacteriaceae isolated from saltpan soil.</title>
        <authorList>
            <person name="Pal Y."/>
            <person name="Verma A."/>
            <person name="Krishnamurthi S."/>
            <person name="Kumar P."/>
        </authorList>
    </citation>
    <scope>NUCLEOTIDE SEQUENCE [LARGE SCALE GENOMIC DNA]</scope>
    <source>
        <strain evidence="2 3">JCM 16495</strain>
    </source>
</reference>
<gene>
    <name evidence="2" type="ORF">GQS65_17275</name>
</gene>
<organism evidence="2 3">
    <name type="scientific">Halomarina oriensis</name>
    <dbReference type="NCBI Taxonomy" id="671145"/>
    <lineage>
        <taxon>Archaea</taxon>
        <taxon>Methanobacteriati</taxon>
        <taxon>Methanobacteriota</taxon>
        <taxon>Stenosarchaea group</taxon>
        <taxon>Halobacteria</taxon>
        <taxon>Halobacteriales</taxon>
        <taxon>Natronomonadaceae</taxon>
        <taxon>Halomarina</taxon>
    </lineage>
</organism>
<accession>A0A6B0GUE2</accession>
<evidence type="ECO:0000313" key="3">
    <source>
        <dbReference type="Proteomes" id="UP000451471"/>
    </source>
</evidence>
<feature type="transmembrane region" description="Helical" evidence="1">
    <location>
        <begin position="7"/>
        <end position="25"/>
    </location>
</feature>
<evidence type="ECO:0000256" key="1">
    <source>
        <dbReference type="SAM" id="Phobius"/>
    </source>
</evidence>
<keyword evidence="1" id="KW-1133">Transmembrane helix</keyword>
<dbReference type="Proteomes" id="UP000451471">
    <property type="component" value="Unassembled WGS sequence"/>
</dbReference>
<dbReference type="RefSeq" id="WP_158205876.1">
    <property type="nucleotide sequence ID" value="NZ_WSZK01000032.1"/>
</dbReference>
<name>A0A6B0GUE2_9EURY</name>
<feature type="transmembrane region" description="Helical" evidence="1">
    <location>
        <begin position="61"/>
        <end position="94"/>
    </location>
</feature>
<comment type="caution">
    <text evidence="2">The sequence shown here is derived from an EMBL/GenBank/DDBJ whole genome shotgun (WGS) entry which is preliminary data.</text>
</comment>
<dbReference type="AlphaFoldDB" id="A0A6B0GUE2"/>